<dbReference type="PRINTS" id="PR01300">
    <property type="entry name" value="PYOCINKILLER"/>
</dbReference>
<evidence type="ECO:0000256" key="2">
    <source>
        <dbReference type="ARBA" id="ARBA00009346"/>
    </source>
</evidence>
<dbReference type="InterPro" id="IPR037146">
    <property type="entry name" value="Colicin/pyocin_DNase_dom_sf"/>
</dbReference>
<evidence type="ECO:0000313" key="11">
    <source>
        <dbReference type="EMBL" id="NJP01088.1"/>
    </source>
</evidence>
<evidence type="ECO:0000256" key="6">
    <source>
        <dbReference type="ARBA" id="ARBA00022801"/>
    </source>
</evidence>
<dbReference type="RefSeq" id="WP_168083661.1">
    <property type="nucleotide sequence ID" value="NZ_JAAVJI010000004.1"/>
</dbReference>
<proteinExistence type="inferred from homology"/>
<evidence type="ECO:0000256" key="9">
    <source>
        <dbReference type="ARBA" id="ARBA00023048"/>
    </source>
</evidence>
<keyword evidence="7" id="KW-0044">Antibiotic</keyword>
<keyword evidence="3" id="KW-0929">Antimicrobial</keyword>
<keyword evidence="6" id="KW-0378">Hydrolase</keyword>
<dbReference type="InterPro" id="IPR035900">
    <property type="entry name" value="Colicin_E_sf"/>
</dbReference>
<accession>A0ABX0YGF5</accession>
<sequence length="603" mass="65719">MLKERYEDYTEQEFLAVCEQVFWVKGDAAAHEALIAELDALVDAPDWDLGLVFASGRPFTPSVQTPAYLMANIKACRGRLRPGLKPGGSPASEPPLVPIDGEMIQREGQRAEQLIAGRGDASLGRGINRLIGEERMTERELIAGFAHLEQIRSLIAQGPPQDWPSCMQLRSAVNSLGHVLYSLVPTDRFTSFSRRLMYDLVEARNINRPSPMPAQGWDAWVAQGRQWLALHDGRMKGIEASITHLMPAAQAALAEGALAWVRATSALRKANTLPLEYEIPLADATARPLICHPVQAITALLSAPESQLSLLTLSAVASYTAGTNPAWSPATCSYVYEFGREAWRGDPYLVMAPFEVLAPTLDSSTLHQGRVTVPYRLLMRAVDGYFRLSVCQSFAGLAREVPVLECQALPEQEGYTLTLPTGETLRWQAALPLLSRRGAYTGELPRFKTAGAGRWFEPQPVSPAALKGYREYVVRFPEGSGIAPLYLSRTRLQDTPGIATGAGLASEEGWLTSVASGGAGLPSVLTAPLAGQAFEEFAALERAIWRSMAAVPALAAQFNDANLALMAQGLAPQIESSTLALGHREEPDYHRLYELNELWFTLG</sequence>
<gene>
    <name evidence="11" type="ORF">HBH25_09440</name>
</gene>
<organism evidence="11 12">
    <name type="scientific">Pseudomonas quercus</name>
    <dbReference type="NCBI Taxonomy" id="2722792"/>
    <lineage>
        <taxon>Bacteria</taxon>
        <taxon>Pseudomonadati</taxon>
        <taxon>Pseudomonadota</taxon>
        <taxon>Gammaproteobacteria</taxon>
        <taxon>Pseudomonadales</taxon>
        <taxon>Pseudomonadaceae</taxon>
        <taxon>Pseudomonas</taxon>
    </lineage>
</organism>
<comment type="similarity">
    <text evidence="2">Belongs to the colicins ColE2/ColE8/ColE9 and pyocins S1/S2 family.</text>
</comment>
<evidence type="ECO:0000256" key="4">
    <source>
        <dbReference type="ARBA" id="ARBA00022722"/>
    </source>
</evidence>
<dbReference type="InterPro" id="IPR044925">
    <property type="entry name" value="His-Me_finger_sf"/>
</dbReference>
<keyword evidence="4" id="KW-0540">Nuclease</keyword>
<dbReference type="Gene3D" id="3.90.540.10">
    <property type="entry name" value="Colicin/pyocin, DNase domain"/>
    <property type="match status" value="1"/>
</dbReference>
<keyword evidence="9" id="KW-0078">Bacteriocin</keyword>
<comment type="similarity">
    <text evidence="1">Belongs to the colicin/pyosin nuclease family.</text>
</comment>
<evidence type="ECO:0000256" key="5">
    <source>
        <dbReference type="ARBA" id="ARBA00022759"/>
    </source>
</evidence>
<dbReference type="InterPro" id="IPR003060">
    <property type="entry name" value="Pyocin_killer"/>
</dbReference>
<dbReference type="Pfam" id="PF06958">
    <property type="entry name" value="Pyocin_S"/>
    <property type="match status" value="1"/>
</dbReference>
<reference evidence="11 12" key="1">
    <citation type="submission" date="2020-03" db="EMBL/GenBank/DDBJ databases">
        <authorList>
            <person name="Wang L."/>
            <person name="He N."/>
            <person name="Li Y."/>
            <person name="Fang Y."/>
            <person name="Zhang F."/>
        </authorList>
    </citation>
    <scope>NUCLEOTIDE SEQUENCE [LARGE SCALE GENOMIC DNA]</scope>
    <source>
        <strain evidence="12">hsmgli-8</strain>
    </source>
</reference>
<dbReference type="SUPFAM" id="SSF69369">
    <property type="entry name" value="Cloacin translocation domain"/>
    <property type="match status" value="1"/>
</dbReference>
<keyword evidence="12" id="KW-1185">Reference proteome</keyword>
<protein>
    <recommendedName>
        <fullName evidence="10">Pyosin/cloacin translocation domain-containing protein</fullName>
    </recommendedName>
</protein>
<evidence type="ECO:0000313" key="12">
    <source>
        <dbReference type="Proteomes" id="UP000746535"/>
    </source>
</evidence>
<keyword evidence="5" id="KW-0255">Endonuclease</keyword>
<keyword evidence="8" id="KW-0079">Bacteriocin immunity</keyword>
<dbReference type="Gene3D" id="1.10.1200.20">
    <property type="entry name" value="Colicin E immunity protein"/>
    <property type="match status" value="1"/>
</dbReference>
<evidence type="ECO:0000256" key="8">
    <source>
        <dbReference type="ARBA" id="ARBA00023025"/>
    </source>
</evidence>
<dbReference type="InterPro" id="IPR036302">
    <property type="entry name" value="Pyosin/cloacin_T_dom_sf"/>
</dbReference>
<dbReference type="InterPro" id="IPR016128">
    <property type="entry name" value="Pyosin/cloacin_T_dom"/>
</dbReference>
<evidence type="ECO:0000256" key="1">
    <source>
        <dbReference type="ARBA" id="ARBA00006811"/>
    </source>
</evidence>
<dbReference type="Proteomes" id="UP000746535">
    <property type="component" value="Unassembled WGS sequence"/>
</dbReference>
<dbReference type="Pfam" id="PF01320">
    <property type="entry name" value="Colicin_Pyocin"/>
    <property type="match status" value="1"/>
</dbReference>
<evidence type="ECO:0000256" key="3">
    <source>
        <dbReference type="ARBA" id="ARBA00022529"/>
    </source>
</evidence>
<evidence type="ECO:0000259" key="10">
    <source>
        <dbReference type="Pfam" id="PF06958"/>
    </source>
</evidence>
<comment type="caution">
    <text evidence="11">The sequence shown here is derived from an EMBL/GenBank/DDBJ whole genome shotgun (WGS) entry which is preliminary data.</text>
</comment>
<name>A0ABX0YGF5_9PSED</name>
<dbReference type="EMBL" id="JAAVJI010000004">
    <property type="protein sequence ID" value="NJP01088.1"/>
    <property type="molecule type" value="Genomic_DNA"/>
</dbReference>
<evidence type="ECO:0000256" key="7">
    <source>
        <dbReference type="ARBA" id="ARBA00023022"/>
    </source>
</evidence>
<dbReference type="Pfam" id="PF21431">
    <property type="entry name" value="Col-Pyo_DNase"/>
    <property type="match status" value="1"/>
</dbReference>
<dbReference type="InterPro" id="IPR000290">
    <property type="entry name" value="Colicin_pyocin"/>
</dbReference>
<dbReference type="SUPFAM" id="SSF54060">
    <property type="entry name" value="His-Me finger endonucleases"/>
    <property type="match status" value="1"/>
</dbReference>
<feature type="domain" description="Pyosin/cloacin translocation" evidence="10">
    <location>
        <begin position="365"/>
        <end position="487"/>
    </location>
</feature>